<dbReference type="EMBL" id="UINC01014837">
    <property type="protein sequence ID" value="SVA62969.1"/>
    <property type="molecule type" value="Genomic_DNA"/>
</dbReference>
<reference evidence="1" key="1">
    <citation type="submission" date="2018-05" db="EMBL/GenBank/DDBJ databases">
        <authorList>
            <person name="Lanie J.A."/>
            <person name="Ng W.-L."/>
            <person name="Kazmierczak K.M."/>
            <person name="Andrzejewski T.M."/>
            <person name="Davidsen T.M."/>
            <person name="Wayne K.J."/>
            <person name="Tettelin H."/>
            <person name="Glass J.I."/>
            <person name="Rusch D."/>
            <person name="Podicherti R."/>
            <person name="Tsui H.-C.T."/>
            <person name="Winkler M.E."/>
        </authorList>
    </citation>
    <scope>NUCLEOTIDE SEQUENCE</scope>
</reference>
<gene>
    <name evidence="1" type="ORF">METZ01_LOCUS115823</name>
</gene>
<organism evidence="1">
    <name type="scientific">marine metagenome</name>
    <dbReference type="NCBI Taxonomy" id="408172"/>
    <lineage>
        <taxon>unclassified sequences</taxon>
        <taxon>metagenomes</taxon>
        <taxon>ecological metagenomes</taxon>
    </lineage>
</organism>
<sequence>MKRAYFLPIALVVLAVAVSMPSLATQQVTVRGEVIDSVCFIKSGARGSGHRGCAQTCADNGIPLALLEEGTDQLIWLASSASMQSPNADLKAHASHTVEITGEYAERGGAKILVISEIKHISAN</sequence>
<name>A0A381XDZ0_9ZZZZ</name>
<evidence type="ECO:0000313" key="1">
    <source>
        <dbReference type="EMBL" id="SVA62969.1"/>
    </source>
</evidence>
<protein>
    <submittedName>
        <fullName evidence="1">Uncharacterized protein</fullName>
    </submittedName>
</protein>
<accession>A0A381XDZ0</accession>
<proteinExistence type="predicted"/>
<dbReference type="AlphaFoldDB" id="A0A381XDZ0"/>